<dbReference type="Proteomes" id="UP000094065">
    <property type="component" value="Unassembled WGS sequence"/>
</dbReference>
<dbReference type="EMBL" id="AWGJ01000013">
    <property type="protein sequence ID" value="ODN73423.1"/>
    <property type="molecule type" value="Genomic_DNA"/>
</dbReference>
<keyword evidence="2" id="KW-1185">Reference proteome</keyword>
<proteinExistence type="predicted"/>
<dbReference type="GeneID" id="30159257"/>
<dbReference type="RefSeq" id="XP_018989335.1">
    <property type="nucleotide sequence ID" value="XM_019142764.1"/>
</dbReference>
<comment type="caution">
    <text evidence="1">The sequence shown here is derived from an EMBL/GenBank/DDBJ whole genome shotgun (WGS) entry which is preliminary data.</text>
</comment>
<reference evidence="1 2" key="1">
    <citation type="submission" date="2016-06" db="EMBL/GenBank/DDBJ databases">
        <title>Evolution of pathogenesis and genome organization in the Tremellales.</title>
        <authorList>
            <person name="Cuomo C."/>
            <person name="Litvintseva A."/>
            <person name="Heitman J."/>
            <person name="Chen Y."/>
            <person name="Sun S."/>
            <person name="Springer D."/>
            <person name="Dromer F."/>
            <person name="Young S."/>
            <person name="Zeng Q."/>
            <person name="Chapman S."/>
            <person name="Gujja S."/>
            <person name="Saif S."/>
            <person name="Birren B."/>
        </authorList>
    </citation>
    <scope>NUCLEOTIDE SEQUENCE [LARGE SCALE GENOMIC DNA]</scope>
    <source>
        <strain evidence="1 2">CBS 6039</strain>
    </source>
</reference>
<name>A0A1E3HAS3_9TREE</name>
<organism evidence="1 2">
    <name type="scientific">Cryptococcus amylolentus CBS 6039</name>
    <dbReference type="NCBI Taxonomy" id="1295533"/>
    <lineage>
        <taxon>Eukaryota</taxon>
        <taxon>Fungi</taxon>
        <taxon>Dikarya</taxon>
        <taxon>Basidiomycota</taxon>
        <taxon>Agaricomycotina</taxon>
        <taxon>Tremellomycetes</taxon>
        <taxon>Tremellales</taxon>
        <taxon>Cryptococcaceae</taxon>
        <taxon>Cryptococcus</taxon>
    </lineage>
</organism>
<gene>
    <name evidence="1" type="ORF">L202_07948</name>
</gene>
<dbReference type="OrthoDB" id="2564450at2759"/>
<dbReference type="AlphaFoldDB" id="A0A1E3HAS3"/>
<protein>
    <submittedName>
        <fullName evidence="1">Uncharacterized protein</fullName>
    </submittedName>
</protein>
<evidence type="ECO:0000313" key="1">
    <source>
        <dbReference type="EMBL" id="ODN73423.1"/>
    </source>
</evidence>
<accession>A0A1E3HAS3</accession>
<evidence type="ECO:0000313" key="2">
    <source>
        <dbReference type="Proteomes" id="UP000094065"/>
    </source>
</evidence>
<sequence length="79" mass="9244">MAYLDKTTRFLSNKENVIKLNPSKCLMRAFKEIRGEGMKMMGTMHALLLLKFSLQQNIRHLQRSLKTDNLGGEWQKMDD</sequence>